<dbReference type="InterPro" id="IPR036874">
    <property type="entry name" value="Carbonic_anhydrase_sf"/>
</dbReference>
<dbReference type="PROSITE" id="PS00704">
    <property type="entry name" value="PROK_CO2_ANHYDRASE_1"/>
    <property type="match status" value="1"/>
</dbReference>
<proteinExistence type="inferred from homology"/>
<evidence type="ECO:0000256" key="5">
    <source>
        <dbReference type="ARBA" id="ARBA00022833"/>
    </source>
</evidence>
<evidence type="ECO:0000256" key="6">
    <source>
        <dbReference type="ARBA" id="ARBA00023239"/>
    </source>
</evidence>
<name>A0ABT6XSV2_9FLAO</name>
<dbReference type="Pfam" id="PF00484">
    <property type="entry name" value="Pro_CA"/>
    <property type="match status" value="1"/>
</dbReference>
<dbReference type="SUPFAM" id="SSF53056">
    <property type="entry name" value="beta-carbonic anhydrase, cab"/>
    <property type="match status" value="1"/>
</dbReference>
<sequence length="214" mass="24285">MSTDYYKKILENNQKWVESQLAIDKDYFKDLAKGQQPPLLWIGCSDSRVPANEIIGAKPGEVFVHRNIANMVVHSDMNMLSVLDYAVNVLKVKHVIVCGHYGCGGVKAAMGNQSIGLIDNWIRHIKDVYRLHEDYLNSIADEEDRFNKFVEINVQEQVFDLAKTSIVQNAWKNGQDLTLHGWAYGLNSGYVTDLGVNMTSNDNLDEVYRLKFSV</sequence>
<accession>A0ABT6XSV2</accession>
<dbReference type="InterPro" id="IPR001765">
    <property type="entry name" value="Carbonic_anhydrase"/>
</dbReference>
<evidence type="ECO:0000256" key="2">
    <source>
        <dbReference type="ARBA" id="ARBA00006217"/>
    </source>
</evidence>
<gene>
    <name evidence="8" type="primary">can</name>
    <name evidence="8" type="ORF">QHT84_11990</name>
</gene>
<comment type="caution">
    <text evidence="8">The sequence shown here is derived from an EMBL/GenBank/DDBJ whole genome shotgun (WGS) entry which is preliminary data.</text>
</comment>
<reference evidence="8 9" key="1">
    <citation type="submission" date="2023-05" db="EMBL/GenBank/DDBJ databases">
        <title>Flavobacterium sedimenti sp. nov., isolated from the sediment.</title>
        <authorList>
            <person name="Wu N."/>
        </authorList>
    </citation>
    <scope>NUCLEOTIDE SEQUENCE [LARGE SCALE GENOMIC DNA]</scope>
    <source>
        <strain evidence="8 9">YZ-48</strain>
    </source>
</reference>
<keyword evidence="4" id="KW-0479">Metal-binding</keyword>
<keyword evidence="6" id="KW-0456">Lyase</keyword>
<dbReference type="SMART" id="SM00947">
    <property type="entry name" value="Pro_CA"/>
    <property type="match status" value="1"/>
</dbReference>
<dbReference type="InterPro" id="IPR015892">
    <property type="entry name" value="Carbonic_anhydrase_CS"/>
</dbReference>
<evidence type="ECO:0000256" key="1">
    <source>
        <dbReference type="ARBA" id="ARBA00001947"/>
    </source>
</evidence>
<dbReference type="PANTHER" id="PTHR11002">
    <property type="entry name" value="CARBONIC ANHYDRASE"/>
    <property type="match status" value="1"/>
</dbReference>
<evidence type="ECO:0000256" key="3">
    <source>
        <dbReference type="ARBA" id="ARBA00012925"/>
    </source>
</evidence>
<evidence type="ECO:0000313" key="8">
    <source>
        <dbReference type="EMBL" id="MDI9258136.1"/>
    </source>
</evidence>
<keyword evidence="9" id="KW-1185">Reference proteome</keyword>
<dbReference type="NCBIfam" id="NF007756">
    <property type="entry name" value="PRK10437.1"/>
    <property type="match status" value="1"/>
</dbReference>
<dbReference type="Proteomes" id="UP001230035">
    <property type="component" value="Unassembled WGS sequence"/>
</dbReference>
<comment type="cofactor">
    <cofactor evidence="1">
        <name>Zn(2+)</name>
        <dbReference type="ChEBI" id="CHEBI:29105"/>
    </cofactor>
</comment>
<evidence type="ECO:0000256" key="4">
    <source>
        <dbReference type="ARBA" id="ARBA00022723"/>
    </source>
</evidence>
<organism evidence="8 9">
    <name type="scientific">Flavobacterium sedimenticola</name>
    <dbReference type="NCBI Taxonomy" id="3043286"/>
    <lineage>
        <taxon>Bacteria</taxon>
        <taxon>Pseudomonadati</taxon>
        <taxon>Bacteroidota</taxon>
        <taxon>Flavobacteriia</taxon>
        <taxon>Flavobacteriales</taxon>
        <taxon>Flavobacteriaceae</taxon>
        <taxon>Flavobacterium</taxon>
    </lineage>
</organism>
<comment type="catalytic activity">
    <reaction evidence="7">
        <text>hydrogencarbonate + H(+) = CO2 + H2O</text>
        <dbReference type="Rhea" id="RHEA:10748"/>
        <dbReference type="ChEBI" id="CHEBI:15377"/>
        <dbReference type="ChEBI" id="CHEBI:15378"/>
        <dbReference type="ChEBI" id="CHEBI:16526"/>
        <dbReference type="ChEBI" id="CHEBI:17544"/>
        <dbReference type="EC" id="4.2.1.1"/>
    </reaction>
</comment>
<comment type="similarity">
    <text evidence="2">Belongs to the beta-class carbonic anhydrase family.</text>
</comment>
<dbReference type="EC" id="4.2.1.1" evidence="3"/>
<evidence type="ECO:0000313" key="9">
    <source>
        <dbReference type="Proteomes" id="UP001230035"/>
    </source>
</evidence>
<dbReference type="EMBL" id="JASGBP010000009">
    <property type="protein sequence ID" value="MDI9258136.1"/>
    <property type="molecule type" value="Genomic_DNA"/>
</dbReference>
<dbReference type="CDD" id="cd00883">
    <property type="entry name" value="beta_CA_cladeA"/>
    <property type="match status" value="1"/>
</dbReference>
<dbReference type="RefSeq" id="WP_283239802.1">
    <property type="nucleotide sequence ID" value="NZ_JASGBP010000009.1"/>
</dbReference>
<dbReference type="Gene3D" id="3.40.1050.10">
    <property type="entry name" value="Carbonic anhydrase"/>
    <property type="match status" value="1"/>
</dbReference>
<keyword evidence="5" id="KW-0862">Zinc</keyword>
<protein>
    <recommendedName>
        <fullName evidence="3">carbonic anhydrase</fullName>
        <ecNumber evidence="3">4.2.1.1</ecNumber>
    </recommendedName>
</protein>
<dbReference type="PANTHER" id="PTHR11002:SF76">
    <property type="entry name" value="CARBONIC ANHYDRASE"/>
    <property type="match status" value="1"/>
</dbReference>
<evidence type="ECO:0000256" key="7">
    <source>
        <dbReference type="ARBA" id="ARBA00048348"/>
    </source>
</evidence>